<dbReference type="EMBL" id="LUEZ02000124">
    <property type="protein sequence ID" value="RDB16411.1"/>
    <property type="molecule type" value="Genomic_DNA"/>
</dbReference>
<evidence type="ECO:0000313" key="1">
    <source>
        <dbReference type="EMBL" id="RDB16411.1"/>
    </source>
</evidence>
<accession>A0A369J308</accession>
<dbReference type="STRING" id="39966.A0A369J308"/>
<dbReference type="Proteomes" id="UP000076154">
    <property type="component" value="Unassembled WGS sequence"/>
</dbReference>
<name>A0A369J308_HYPMA</name>
<evidence type="ECO:0000313" key="2">
    <source>
        <dbReference type="Proteomes" id="UP000076154"/>
    </source>
</evidence>
<protein>
    <recommendedName>
        <fullName evidence="3">F-box domain-containing protein</fullName>
    </recommendedName>
</protein>
<sequence length="551" mass="63352">MASDTSHVREYLPQSSGKWLGQRRDLLIRRLREKHQKNVTSHSLISSHGHSSEVVSIASPTISPVPAPILVSNGEPPDLGIIPTMSQTPPLGYSPKIQTYIHALPPELLCEIFIHCLPPLQECPRPAPQIAPMLLCQICRYWRQVAVAFSHLWCSFSSCKPDDWRAIDSCLAWRYLVRSHNQPLTLEIYRDFERTIMPQYIKNIHRWRHVSFGLSPSRYEFLTIPAKRAERLEGVKIHAAGWTSKQLESVPLIVNEFPNLRSLEWYSQHRASKAFIGMVWEKLEHITIIGPTRLRDCVYILSQCQRVKTAEFRGIDVLCDTVNMVVVPSLQSLQYNYSPNCATTRADVELLDLLTLPALHTLKLGTKVKNLGILEQFIERSACTLEVFHIADVNLKNKDIAQYLRLPCLRSLHELILSPKKITNKTVRLLTYPKSASGDLEVAGLLRRKLVRLSVRHWKKRVEILPHLQRLVLSGCRTTDGLLSKMVDSRMQTHADLSTTPTKSSLTDVSFWFPLHQNKQFSPHTRDVQNFEKFMRDGLMINWRWEHLPKF</sequence>
<dbReference type="SUPFAM" id="SSF52047">
    <property type="entry name" value="RNI-like"/>
    <property type="match status" value="1"/>
</dbReference>
<dbReference type="OrthoDB" id="2909371at2759"/>
<dbReference type="InParanoid" id="A0A369J308"/>
<gene>
    <name evidence="1" type="ORF">Hypma_002776</name>
</gene>
<dbReference type="Gene3D" id="3.80.10.10">
    <property type="entry name" value="Ribonuclease Inhibitor"/>
    <property type="match status" value="1"/>
</dbReference>
<organism evidence="1 2">
    <name type="scientific">Hypsizygus marmoreus</name>
    <name type="common">White beech mushroom</name>
    <name type="synonym">Agaricus marmoreus</name>
    <dbReference type="NCBI Taxonomy" id="39966"/>
    <lineage>
        <taxon>Eukaryota</taxon>
        <taxon>Fungi</taxon>
        <taxon>Dikarya</taxon>
        <taxon>Basidiomycota</taxon>
        <taxon>Agaricomycotina</taxon>
        <taxon>Agaricomycetes</taxon>
        <taxon>Agaricomycetidae</taxon>
        <taxon>Agaricales</taxon>
        <taxon>Tricholomatineae</taxon>
        <taxon>Lyophyllaceae</taxon>
        <taxon>Hypsizygus</taxon>
    </lineage>
</organism>
<proteinExistence type="predicted"/>
<keyword evidence="2" id="KW-1185">Reference proteome</keyword>
<comment type="caution">
    <text evidence="1">The sequence shown here is derived from an EMBL/GenBank/DDBJ whole genome shotgun (WGS) entry which is preliminary data.</text>
</comment>
<evidence type="ECO:0008006" key="3">
    <source>
        <dbReference type="Google" id="ProtNLM"/>
    </source>
</evidence>
<dbReference type="InterPro" id="IPR032675">
    <property type="entry name" value="LRR_dom_sf"/>
</dbReference>
<dbReference type="AlphaFoldDB" id="A0A369J308"/>
<reference evidence="1" key="1">
    <citation type="submission" date="2018-04" db="EMBL/GenBank/DDBJ databases">
        <title>Whole genome sequencing of Hypsizygus marmoreus.</title>
        <authorList>
            <person name="Choi I.-G."/>
            <person name="Min B."/>
            <person name="Kim J.-G."/>
            <person name="Kim S."/>
            <person name="Oh Y.-L."/>
            <person name="Kong W.-S."/>
            <person name="Park H."/>
            <person name="Jeong J."/>
            <person name="Song E.-S."/>
        </authorList>
    </citation>
    <scope>NUCLEOTIDE SEQUENCE [LARGE SCALE GENOMIC DNA]</scope>
    <source>
        <strain evidence="1">51987-8</strain>
    </source>
</reference>